<dbReference type="AlphaFoldDB" id="A0A812PH23"/>
<dbReference type="Proteomes" id="UP000649617">
    <property type="component" value="Unassembled WGS sequence"/>
</dbReference>
<proteinExistence type="predicted"/>
<sequence>MTSWTFSSRALHGALTRKLICLDWLSATSAPSTLQEVMRLLHTRGLSWSDTMVPTLFCKAMKDGMRVRRVKSWSMSSAGGGSTRTGLVLWWMRFRRPCPCQKQLELVGRCVVSIE</sequence>
<name>A0A812PH23_SYMPI</name>
<organism evidence="1 2">
    <name type="scientific">Symbiodinium pilosum</name>
    <name type="common">Dinoflagellate</name>
    <dbReference type="NCBI Taxonomy" id="2952"/>
    <lineage>
        <taxon>Eukaryota</taxon>
        <taxon>Sar</taxon>
        <taxon>Alveolata</taxon>
        <taxon>Dinophyceae</taxon>
        <taxon>Suessiales</taxon>
        <taxon>Symbiodiniaceae</taxon>
        <taxon>Symbiodinium</taxon>
    </lineage>
</organism>
<reference evidence="1" key="1">
    <citation type="submission" date="2021-02" db="EMBL/GenBank/DDBJ databases">
        <authorList>
            <person name="Dougan E. K."/>
            <person name="Rhodes N."/>
            <person name="Thang M."/>
            <person name="Chan C."/>
        </authorList>
    </citation>
    <scope>NUCLEOTIDE SEQUENCE</scope>
</reference>
<comment type="caution">
    <text evidence="1">The sequence shown here is derived from an EMBL/GenBank/DDBJ whole genome shotgun (WGS) entry which is preliminary data.</text>
</comment>
<keyword evidence="2" id="KW-1185">Reference proteome</keyword>
<accession>A0A812PH23</accession>
<evidence type="ECO:0000313" key="1">
    <source>
        <dbReference type="EMBL" id="CAE7333810.1"/>
    </source>
</evidence>
<gene>
    <name evidence="1" type="ORF">SPIL2461_LOCUS7793</name>
</gene>
<evidence type="ECO:0000313" key="2">
    <source>
        <dbReference type="Proteomes" id="UP000649617"/>
    </source>
</evidence>
<dbReference type="EMBL" id="CAJNIZ010012425">
    <property type="protein sequence ID" value="CAE7333810.1"/>
    <property type="molecule type" value="Genomic_DNA"/>
</dbReference>
<protein>
    <submittedName>
        <fullName evidence="1">Uncharacterized protein</fullName>
    </submittedName>
</protein>